<reference evidence="1" key="1">
    <citation type="submission" date="2020-04" db="EMBL/GenBank/DDBJ databases">
        <authorList>
            <person name="Chiriac C."/>
            <person name="Salcher M."/>
            <person name="Ghai R."/>
            <person name="Kavagutti S V."/>
        </authorList>
    </citation>
    <scope>NUCLEOTIDE SEQUENCE</scope>
</reference>
<gene>
    <name evidence="1" type="ORF">UFOVP116_297</name>
</gene>
<sequence length="74" mass="7940">MRVVDVLQDTLPLLDVMDRPFAVGQTIVRPIPVNAGGSCALEVRIVSKIANGKLYLNGSHTPIKFPKSLAIITA</sequence>
<dbReference type="EMBL" id="LR796237">
    <property type="protein sequence ID" value="CAB4130155.1"/>
    <property type="molecule type" value="Genomic_DNA"/>
</dbReference>
<protein>
    <submittedName>
        <fullName evidence="1">Uncharacterized protein</fullName>
    </submittedName>
</protein>
<proteinExistence type="predicted"/>
<accession>A0A6J5L816</accession>
<name>A0A6J5L816_9CAUD</name>
<organism evidence="1">
    <name type="scientific">uncultured Caudovirales phage</name>
    <dbReference type="NCBI Taxonomy" id="2100421"/>
    <lineage>
        <taxon>Viruses</taxon>
        <taxon>Duplodnaviria</taxon>
        <taxon>Heunggongvirae</taxon>
        <taxon>Uroviricota</taxon>
        <taxon>Caudoviricetes</taxon>
        <taxon>Peduoviridae</taxon>
        <taxon>Maltschvirus</taxon>
        <taxon>Maltschvirus maltsch</taxon>
    </lineage>
</organism>
<evidence type="ECO:0000313" key="1">
    <source>
        <dbReference type="EMBL" id="CAB4130155.1"/>
    </source>
</evidence>